<evidence type="ECO:0000256" key="7">
    <source>
        <dbReference type="ARBA" id="ARBA00048072"/>
    </source>
</evidence>
<feature type="binding site" evidence="8">
    <location>
        <position position="16"/>
    </location>
    <ligand>
        <name>diphosphate</name>
        <dbReference type="ChEBI" id="CHEBI:33019"/>
    </ligand>
</feature>
<comment type="function">
    <text evidence="2 8">Catalyzes the phosphorylation of D-fructose 6-phosphate, the first committing step of glycolysis. Uses inorganic phosphate (PPi) as phosphoryl donor instead of ATP like common ATP-dependent phosphofructokinases (ATP-PFKs), which renders the reaction reversible, and can thus function both in glycolysis and gluconeogenesis. Consistently, PPi-PFK can replace the enzymes of both the forward (ATP-PFK) and reverse (fructose-bisphosphatase (FBPase)) reactions.</text>
</comment>
<keyword evidence="8" id="KW-0324">Glycolysis</keyword>
<dbReference type="RefSeq" id="WP_279242029.1">
    <property type="nucleotide sequence ID" value="NZ_CP036501.1"/>
</dbReference>
<evidence type="ECO:0000256" key="3">
    <source>
        <dbReference type="ARBA" id="ARBA00022679"/>
    </source>
</evidence>
<dbReference type="PIRSF" id="PIRSF036483">
    <property type="entry name" value="PFK_XF0274"/>
    <property type="match status" value="1"/>
</dbReference>
<dbReference type="InterPro" id="IPR000023">
    <property type="entry name" value="Phosphofructokinase_dom"/>
</dbReference>
<evidence type="ECO:0000256" key="2">
    <source>
        <dbReference type="ARBA" id="ARBA00003138"/>
    </source>
</evidence>
<protein>
    <recommendedName>
        <fullName evidence="8">Pyrophosphate--fructose 6-phosphate 1-phosphotransferase</fullName>
        <ecNumber evidence="8">2.7.1.90</ecNumber>
    </recommendedName>
    <alternativeName>
        <fullName evidence="8">6-phosphofructokinase, pyrophosphate dependent</fullName>
    </alternativeName>
    <alternativeName>
        <fullName evidence="8">PPi-dependent phosphofructokinase</fullName>
        <shortName evidence="8">PPi-PFK</shortName>
    </alternativeName>
    <alternativeName>
        <fullName evidence="8">Pyrophosphate-dependent 6-phosphofructose-1-kinase</fullName>
    </alternativeName>
</protein>
<dbReference type="EC" id="2.7.1.90" evidence="8"/>
<keyword evidence="4 8" id="KW-0479">Metal-binding</keyword>
<comment type="subcellular location">
    <subcellularLocation>
        <location evidence="8">Cytoplasm</location>
    </subcellularLocation>
</comment>
<dbReference type="Gene3D" id="3.40.50.460">
    <property type="entry name" value="Phosphofructokinase domain"/>
    <property type="match status" value="1"/>
</dbReference>
<feature type="binding site" evidence="8">
    <location>
        <begin position="193"/>
        <end position="195"/>
    </location>
    <ligand>
        <name>substrate</name>
    </ligand>
</feature>
<reference evidence="10 11" key="1">
    <citation type="submission" date="2019-02" db="EMBL/GenBank/DDBJ databases">
        <title>Halieaceae_genomes.</title>
        <authorList>
            <person name="Li S.-H."/>
        </authorList>
    </citation>
    <scope>NUCLEOTIDE SEQUENCE [LARGE SCALE GENOMIC DNA]</scope>
    <source>
        <strain evidence="10 11">JH123</strain>
    </source>
</reference>
<dbReference type="InterPro" id="IPR035966">
    <property type="entry name" value="PKF_sf"/>
</dbReference>
<dbReference type="PANTHER" id="PTHR45770">
    <property type="entry name" value="ATP-DEPENDENT 6-PHOSPHOFRUCTOKINASE 1"/>
    <property type="match status" value="1"/>
</dbReference>
<feature type="binding site" evidence="8">
    <location>
        <position position="250"/>
    </location>
    <ligand>
        <name>substrate</name>
    </ligand>
</feature>
<comment type="activity regulation">
    <text evidence="8">Non-allosteric.</text>
</comment>
<evidence type="ECO:0000256" key="1">
    <source>
        <dbReference type="ARBA" id="ARBA00001946"/>
    </source>
</evidence>
<organism evidence="10 11">
    <name type="scientific">Candidatus Paraluminiphilus aquimaris</name>
    <dbReference type="NCBI Taxonomy" id="2518994"/>
    <lineage>
        <taxon>Bacteria</taxon>
        <taxon>Pseudomonadati</taxon>
        <taxon>Pseudomonadota</taxon>
        <taxon>Gammaproteobacteria</taxon>
        <taxon>Cellvibrionales</taxon>
        <taxon>Halieaceae</taxon>
        <taxon>Candidatus Paraluminiphilus</taxon>
    </lineage>
</organism>
<keyword evidence="11" id="KW-1185">Reference proteome</keyword>
<sequence length="423" mass="46071">MPADPAPNAFYAQSGGVTAVINASAAGVINTAALFPEKIGQVYAGQNGILGALREELIDISRESEASIQGLMTTPSGAFGSCRYKLKGIDENRAEYERLIEVFKAHNIRYFFYNGGGDSADTCQKVSEIGERLGFPLQAIHVPKTIDNDLPFTDNCPGFGSVAKYVALSTREAAFDIASMCATSTKVFILEVMGRHAGWIAGAAGLASRSEAEAPHIILFPEIAFEEERFLAKVKETVEKFGFCVIVASEGTQTADGQLLSGSTSRDAFGHVQLGGLAPKLANIIKQAHGYKYHWAVADYLQRAARHIASQTDLEQAYSLGEAAVNLAMAGKNALMPTIVRVSDEPYEWKVGTAPLDEVANQEKMMPRSFFSDDGYGITEEARRYFQPLIMGEAYPNYQDGLPHYVTLDRHLAPKKLPPDNRW</sequence>
<dbReference type="SUPFAM" id="SSF53784">
    <property type="entry name" value="Phosphofructokinase"/>
    <property type="match status" value="1"/>
</dbReference>
<dbReference type="EMBL" id="CP036501">
    <property type="protein sequence ID" value="UZP73249.1"/>
    <property type="molecule type" value="Genomic_DNA"/>
</dbReference>
<evidence type="ECO:0000256" key="5">
    <source>
        <dbReference type="ARBA" id="ARBA00022777"/>
    </source>
</evidence>
<comment type="subunit">
    <text evidence="8">Homodimer.</text>
</comment>
<dbReference type="Proteomes" id="UP001317963">
    <property type="component" value="Chromosome"/>
</dbReference>
<feature type="site" description="Important for catalytic activity and substrate specificity; stabilizes the transition state when the phosphoryl donor is PPi; prevents ATP from binding by mimicking the alpha-phosphate group of ATP" evidence="8">
    <location>
        <position position="118"/>
    </location>
</feature>
<evidence type="ECO:0000313" key="10">
    <source>
        <dbReference type="EMBL" id="UZP73249.1"/>
    </source>
</evidence>
<keyword evidence="6 8" id="KW-0460">Magnesium</keyword>
<evidence type="ECO:0000256" key="6">
    <source>
        <dbReference type="ARBA" id="ARBA00022842"/>
    </source>
</evidence>
<comment type="cofactor">
    <cofactor evidence="1 8">
        <name>Mg(2+)</name>
        <dbReference type="ChEBI" id="CHEBI:18420"/>
    </cofactor>
</comment>
<name>A0ABY6Q2F2_9GAMM</name>
<evidence type="ECO:0000313" key="11">
    <source>
        <dbReference type="Proteomes" id="UP001317963"/>
    </source>
</evidence>
<dbReference type="NCBIfam" id="NF010675">
    <property type="entry name" value="PRK14072.1"/>
    <property type="match status" value="1"/>
</dbReference>
<comment type="caution">
    <text evidence="8">Lacks conserved residue(s) required for the propagation of feature annotation.</text>
</comment>
<keyword evidence="5 8" id="KW-0418">Kinase</keyword>
<dbReference type="HAMAP" id="MF_01978">
    <property type="entry name" value="Phosphofructokinase_II_B2"/>
    <property type="match status" value="1"/>
</dbReference>
<comment type="catalytic activity">
    <reaction evidence="7 8">
        <text>beta-D-fructose 6-phosphate + diphosphate = beta-D-fructose 1,6-bisphosphate + phosphate + H(+)</text>
        <dbReference type="Rhea" id="RHEA:13613"/>
        <dbReference type="ChEBI" id="CHEBI:15378"/>
        <dbReference type="ChEBI" id="CHEBI:32966"/>
        <dbReference type="ChEBI" id="CHEBI:33019"/>
        <dbReference type="ChEBI" id="CHEBI:43474"/>
        <dbReference type="ChEBI" id="CHEBI:57634"/>
        <dbReference type="EC" id="2.7.1.90"/>
    </reaction>
</comment>
<dbReference type="InterPro" id="IPR022953">
    <property type="entry name" value="ATP_PFK"/>
</dbReference>
<dbReference type="InterPro" id="IPR050929">
    <property type="entry name" value="PFKA"/>
</dbReference>
<dbReference type="Pfam" id="PF00365">
    <property type="entry name" value="PFK"/>
    <property type="match status" value="1"/>
</dbReference>
<dbReference type="PRINTS" id="PR00476">
    <property type="entry name" value="PHFRCTKINASE"/>
</dbReference>
<gene>
    <name evidence="8" type="primary">pfp</name>
    <name evidence="10" type="ORF">E0F26_00195</name>
</gene>
<feature type="active site" description="Proton acceptor" evidence="8">
    <location>
        <position position="147"/>
    </location>
</feature>
<keyword evidence="8" id="KW-0963">Cytoplasm</keyword>
<evidence type="ECO:0000259" key="9">
    <source>
        <dbReference type="Pfam" id="PF00365"/>
    </source>
</evidence>
<feature type="domain" description="Phosphofructokinase" evidence="9">
    <location>
        <begin position="12"/>
        <end position="327"/>
    </location>
</feature>
<feature type="binding site" evidence="8">
    <location>
        <begin position="145"/>
        <end position="147"/>
    </location>
    <ligand>
        <name>substrate</name>
    </ligand>
</feature>
<accession>A0ABY6Q2F2</accession>
<keyword evidence="3 8" id="KW-0808">Transferase</keyword>
<comment type="similarity">
    <text evidence="8">Belongs to the phosphofructokinase type A (PFKA) family. PPi-dependent PFK group II subfamily. Clade 'B2' sub-subfamily.</text>
</comment>
<dbReference type="Gene3D" id="3.40.50.450">
    <property type="match status" value="1"/>
</dbReference>
<evidence type="ECO:0000256" key="8">
    <source>
        <dbReference type="HAMAP-Rule" id="MF_01978"/>
    </source>
</evidence>
<evidence type="ECO:0000256" key="4">
    <source>
        <dbReference type="ARBA" id="ARBA00022723"/>
    </source>
</evidence>
<feature type="site" description="Important for catalytic activity; stabilizes the transition state when the phosphoryl donor is PPi" evidence="8">
    <location>
        <position position="144"/>
    </location>
</feature>
<proteinExistence type="inferred from homology"/>
<dbReference type="InterPro" id="IPR011404">
    <property type="entry name" value="PPi-PFK"/>
</dbReference>
<feature type="binding site" evidence="8">
    <location>
        <begin position="300"/>
        <end position="303"/>
    </location>
    <ligand>
        <name>substrate</name>
    </ligand>
</feature>
<comment type="pathway">
    <text evidence="8">Carbohydrate degradation; glycolysis; D-glyceraldehyde 3-phosphate and glycerone phosphate from D-glucose: step 3/4.</text>
</comment>